<proteinExistence type="predicted"/>
<name>A0A9D4IQY7_DREPO</name>
<gene>
    <name evidence="1" type="ORF">DPMN_159726</name>
</gene>
<accession>A0A9D4IQY7</accession>
<protein>
    <submittedName>
        <fullName evidence="1">Uncharacterized protein</fullName>
    </submittedName>
</protein>
<comment type="caution">
    <text evidence="1">The sequence shown here is derived from an EMBL/GenBank/DDBJ whole genome shotgun (WGS) entry which is preliminary data.</text>
</comment>
<dbReference type="EMBL" id="JAIWYP010000008">
    <property type="protein sequence ID" value="KAH3781819.1"/>
    <property type="molecule type" value="Genomic_DNA"/>
</dbReference>
<evidence type="ECO:0000313" key="2">
    <source>
        <dbReference type="Proteomes" id="UP000828390"/>
    </source>
</evidence>
<evidence type="ECO:0000313" key="1">
    <source>
        <dbReference type="EMBL" id="KAH3781819.1"/>
    </source>
</evidence>
<organism evidence="1 2">
    <name type="scientific">Dreissena polymorpha</name>
    <name type="common">Zebra mussel</name>
    <name type="synonym">Mytilus polymorpha</name>
    <dbReference type="NCBI Taxonomy" id="45954"/>
    <lineage>
        <taxon>Eukaryota</taxon>
        <taxon>Metazoa</taxon>
        <taxon>Spiralia</taxon>
        <taxon>Lophotrochozoa</taxon>
        <taxon>Mollusca</taxon>
        <taxon>Bivalvia</taxon>
        <taxon>Autobranchia</taxon>
        <taxon>Heteroconchia</taxon>
        <taxon>Euheterodonta</taxon>
        <taxon>Imparidentia</taxon>
        <taxon>Neoheterodontei</taxon>
        <taxon>Myida</taxon>
        <taxon>Dreissenoidea</taxon>
        <taxon>Dreissenidae</taxon>
        <taxon>Dreissena</taxon>
    </lineage>
</organism>
<sequence>MTINYKFEIILKFDANKPTKKQTNRQGKNNMIDSLPPVGYVFQPTGTIFQLLHDSIGTNLVTKFHEDWTINVATRYHIRKNAYPRLPYGIRTNLQAKFHEDWTINMASRVLTRENALSPFSHAFQAN</sequence>
<reference evidence="1" key="2">
    <citation type="submission" date="2020-11" db="EMBL/GenBank/DDBJ databases">
        <authorList>
            <person name="McCartney M.A."/>
            <person name="Auch B."/>
            <person name="Kono T."/>
            <person name="Mallez S."/>
            <person name="Becker A."/>
            <person name="Gohl D.M."/>
            <person name="Silverstein K.A.T."/>
            <person name="Koren S."/>
            <person name="Bechman K.B."/>
            <person name="Herman A."/>
            <person name="Abrahante J.E."/>
            <person name="Garbe J."/>
        </authorList>
    </citation>
    <scope>NUCLEOTIDE SEQUENCE</scope>
    <source>
        <strain evidence="1">Duluth1</strain>
        <tissue evidence="1">Whole animal</tissue>
    </source>
</reference>
<reference evidence="1" key="1">
    <citation type="journal article" date="2019" name="bioRxiv">
        <title>The Genome of the Zebra Mussel, Dreissena polymorpha: A Resource for Invasive Species Research.</title>
        <authorList>
            <person name="McCartney M.A."/>
            <person name="Auch B."/>
            <person name="Kono T."/>
            <person name="Mallez S."/>
            <person name="Zhang Y."/>
            <person name="Obille A."/>
            <person name="Becker A."/>
            <person name="Abrahante J.E."/>
            <person name="Garbe J."/>
            <person name="Badalamenti J.P."/>
            <person name="Herman A."/>
            <person name="Mangelson H."/>
            <person name="Liachko I."/>
            <person name="Sullivan S."/>
            <person name="Sone E.D."/>
            <person name="Koren S."/>
            <person name="Silverstein K.A.T."/>
            <person name="Beckman K.B."/>
            <person name="Gohl D.M."/>
        </authorList>
    </citation>
    <scope>NUCLEOTIDE SEQUENCE</scope>
    <source>
        <strain evidence="1">Duluth1</strain>
        <tissue evidence="1">Whole animal</tissue>
    </source>
</reference>
<dbReference type="AlphaFoldDB" id="A0A9D4IQY7"/>
<dbReference type="Proteomes" id="UP000828390">
    <property type="component" value="Unassembled WGS sequence"/>
</dbReference>
<keyword evidence="2" id="KW-1185">Reference proteome</keyword>